<accession>A0A1R1X7M4</accession>
<gene>
    <name evidence="2" type="ORF">AYI70_g10230</name>
</gene>
<comment type="caution">
    <text evidence="2">The sequence shown here is derived from an EMBL/GenBank/DDBJ whole genome shotgun (WGS) entry which is preliminary data.</text>
</comment>
<name>A0A1R1X7M4_9FUNG</name>
<dbReference type="AlphaFoldDB" id="A0A1R1X7M4"/>
<evidence type="ECO:0000313" key="2">
    <source>
        <dbReference type="EMBL" id="OMJ10598.1"/>
    </source>
</evidence>
<evidence type="ECO:0000259" key="1">
    <source>
        <dbReference type="Pfam" id="PF11416"/>
    </source>
</evidence>
<keyword evidence="3" id="KW-1185">Reference proteome</keyword>
<evidence type="ECO:0000313" key="3">
    <source>
        <dbReference type="Proteomes" id="UP000187283"/>
    </source>
</evidence>
<feature type="domain" description="Syntaxin-5 N-terminal Sly1p-binding" evidence="1">
    <location>
        <begin position="8"/>
        <end position="24"/>
    </location>
</feature>
<dbReference type="Pfam" id="PF11416">
    <property type="entry name" value="Syntaxin-5_N"/>
    <property type="match status" value="1"/>
</dbReference>
<dbReference type="OrthoDB" id="421009at2759"/>
<dbReference type="Proteomes" id="UP000187283">
    <property type="component" value="Unassembled WGS sequence"/>
</dbReference>
<reference evidence="2 3" key="1">
    <citation type="submission" date="2017-01" db="EMBL/GenBank/DDBJ databases">
        <authorList>
            <person name="Mah S.A."/>
            <person name="Swanson W.J."/>
            <person name="Moy G.W."/>
            <person name="Vacquier V.D."/>
        </authorList>
    </citation>
    <scope>NUCLEOTIDE SEQUENCE [LARGE SCALE GENOMIC DNA]</scope>
    <source>
        <strain evidence="2 3">GSMNP</strain>
    </source>
</reference>
<protein>
    <recommendedName>
        <fullName evidence="1">Syntaxin-5 N-terminal Sly1p-binding domain-containing protein</fullName>
    </recommendedName>
</protein>
<feature type="non-terminal residue" evidence="2">
    <location>
        <position position="81"/>
    </location>
</feature>
<sequence>MSRNKDQRDRTFEFRNIVTALKKRQGSGAATKKGFIGGGAATGVKAGVKQNIAKINEEILELQSSLDSRKKGVGQQAAQHN</sequence>
<dbReference type="EMBL" id="LSSN01004929">
    <property type="protein sequence ID" value="OMJ10598.1"/>
    <property type="molecule type" value="Genomic_DNA"/>
</dbReference>
<dbReference type="InterPro" id="IPR021538">
    <property type="entry name" value="Syntaxin-5_N"/>
</dbReference>
<proteinExistence type="predicted"/>
<organism evidence="2 3">
    <name type="scientific">Smittium culicis</name>
    <dbReference type="NCBI Taxonomy" id="133412"/>
    <lineage>
        <taxon>Eukaryota</taxon>
        <taxon>Fungi</taxon>
        <taxon>Fungi incertae sedis</taxon>
        <taxon>Zoopagomycota</taxon>
        <taxon>Kickxellomycotina</taxon>
        <taxon>Harpellomycetes</taxon>
        <taxon>Harpellales</taxon>
        <taxon>Legeriomycetaceae</taxon>
        <taxon>Smittium</taxon>
    </lineage>
</organism>